<comment type="caution">
    <text evidence="8">The sequence shown here is derived from an EMBL/GenBank/DDBJ whole genome shotgun (WGS) entry which is preliminary data.</text>
</comment>
<evidence type="ECO:0000313" key="8">
    <source>
        <dbReference type="EMBL" id="MDQ0547624.1"/>
    </source>
</evidence>
<keyword evidence="4 7" id="KW-0812">Transmembrane</keyword>
<dbReference type="InterPro" id="IPR051539">
    <property type="entry name" value="T4SS-coupling_protein"/>
</dbReference>
<organism evidence="8 9">
    <name type="scientific">Methylobacterium brachiatum</name>
    <dbReference type="NCBI Taxonomy" id="269660"/>
    <lineage>
        <taxon>Bacteria</taxon>
        <taxon>Pseudomonadati</taxon>
        <taxon>Pseudomonadota</taxon>
        <taxon>Alphaproteobacteria</taxon>
        <taxon>Hyphomicrobiales</taxon>
        <taxon>Methylobacteriaceae</taxon>
        <taxon>Methylobacterium</taxon>
    </lineage>
</organism>
<name>A0AAJ1TZW3_9HYPH</name>
<evidence type="ECO:0000256" key="5">
    <source>
        <dbReference type="ARBA" id="ARBA00022989"/>
    </source>
</evidence>
<keyword evidence="6 7" id="KW-0472">Membrane</keyword>
<evidence type="ECO:0000313" key="9">
    <source>
        <dbReference type="Proteomes" id="UP001223420"/>
    </source>
</evidence>
<dbReference type="PANTHER" id="PTHR37937:SF1">
    <property type="entry name" value="CONJUGATIVE TRANSFER: DNA TRANSPORT"/>
    <property type="match status" value="1"/>
</dbReference>
<comment type="subcellular location">
    <subcellularLocation>
        <location evidence="1">Cell membrane</location>
        <topology evidence="1">Multi-pass membrane protein</topology>
    </subcellularLocation>
</comment>
<evidence type="ECO:0000256" key="4">
    <source>
        <dbReference type="ARBA" id="ARBA00022692"/>
    </source>
</evidence>
<evidence type="ECO:0000256" key="2">
    <source>
        <dbReference type="ARBA" id="ARBA00008806"/>
    </source>
</evidence>
<dbReference type="RefSeq" id="WP_230368565.1">
    <property type="nucleotide sequence ID" value="NZ_JAJALK010000038.1"/>
</dbReference>
<feature type="transmembrane region" description="Helical" evidence="7">
    <location>
        <begin position="12"/>
        <end position="31"/>
    </location>
</feature>
<dbReference type="PANTHER" id="PTHR37937">
    <property type="entry name" value="CONJUGATIVE TRANSFER: DNA TRANSPORT"/>
    <property type="match status" value="1"/>
</dbReference>
<feature type="transmembrane region" description="Helical" evidence="7">
    <location>
        <begin position="90"/>
        <end position="112"/>
    </location>
</feature>
<sequence>MHRPDRLFRVGLVLLLGLATFLIGYPAAYLATHGLDPRAWPTIPGTPFDWFSPAGPGWAGWLGLSLHMASTYRDMVLGHTNSLTGGGRPAFLAIWATAIFFAVILAMGGRLVPLRHRLKRYGDARFAGRADRARMRRGIELGLDPDTRRAVRVQVEGNLITIAPPRTGKTSGAILPNVAFPEPEGWGGPVVVIDPKGDVVRAARRRREAIGQTVLVLDPLGLAGGTDRWDPLLGLDPEDVLELQSMARALLPDVDRTSEAGAFFRDRAVVLVGAR</sequence>
<evidence type="ECO:0000256" key="3">
    <source>
        <dbReference type="ARBA" id="ARBA00022475"/>
    </source>
</evidence>
<dbReference type="GO" id="GO:0005886">
    <property type="term" value="C:plasma membrane"/>
    <property type="evidence" value="ECO:0007669"/>
    <property type="project" value="UniProtKB-SubCell"/>
</dbReference>
<evidence type="ECO:0008006" key="10">
    <source>
        <dbReference type="Google" id="ProtNLM"/>
    </source>
</evidence>
<comment type="similarity">
    <text evidence="2">Belongs to the VirD4/TraG family.</text>
</comment>
<dbReference type="InterPro" id="IPR027417">
    <property type="entry name" value="P-loop_NTPase"/>
</dbReference>
<evidence type="ECO:0000256" key="1">
    <source>
        <dbReference type="ARBA" id="ARBA00004651"/>
    </source>
</evidence>
<protein>
    <recommendedName>
        <fullName evidence="10">Type IV secretory system conjugative DNA transfer family protein</fullName>
    </recommendedName>
</protein>
<dbReference type="SUPFAM" id="SSF52540">
    <property type="entry name" value="P-loop containing nucleoside triphosphate hydrolases"/>
    <property type="match status" value="1"/>
</dbReference>
<dbReference type="AlphaFoldDB" id="A0AAJ1TZW3"/>
<keyword evidence="5 7" id="KW-1133">Transmembrane helix</keyword>
<accession>A0AAJ1TZW3</accession>
<dbReference type="EMBL" id="JAUSWL010000034">
    <property type="protein sequence ID" value="MDQ0547624.1"/>
    <property type="molecule type" value="Genomic_DNA"/>
</dbReference>
<dbReference type="Proteomes" id="UP001223420">
    <property type="component" value="Unassembled WGS sequence"/>
</dbReference>
<gene>
    <name evidence="8" type="ORF">QO001_006583</name>
</gene>
<dbReference type="Pfam" id="PF02534">
    <property type="entry name" value="T4SS-DNA_transf"/>
    <property type="match status" value="1"/>
</dbReference>
<dbReference type="InterPro" id="IPR003688">
    <property type="entry name" value="TraG/VirD4"/>
</dbReference>
<evidence type="ECO:0000256" key="7">
    <source>
        <dbReference type="SAM" id="Phobius"/>
    </source>
</evidence>
<keyword evidence="3" id="KW-1003">Cell membrane</keyword>
<reference evidence="8" key="1">
    <citation type="submission" date="2023-07" db="EMBL/GenBank/DDBJ databases">
        <title>Genomic Encyclopedia of Type Strains, Phase IV (KMG-IV): sequencing the most valuable type-strain genomes for metagenomic binning, comparative biology and taxonomic classification.</title>
        <authorList>
            <person name="Goeker M."/>
        </authorList>
    </citation>
    <scope>NUCLEOTIDE SEQUENCE</scope>
    <source>
        <strain evidence="8">DSM 19569</strain>
    </source>
</reference>
<evidence type="ECO:0000256" key="6">
    <source>
        <dbReference type="ARBA" id="ARBA00023136"/>
    </source>
</evidence>
<proteinExistence type="inferred from homology"/>